<organism evidence="3 4">
    <name type="scientific">Bifidobacterium favimelis</name>
    <dbReference type="NCBI Taxonomy" id="3122979"/>
    <lineage>
        <taxon>Bacteria</taxon>
        <taxon>Bacillati</taxon>
        <taxon>Actinomycetota</taxon>
        <taxon>Actinomycetes</taxon>
        <taxon>Bifidobacteriales</taxon>
        <taxon>Bifidobacteriaceae</taxon>
        <taxon>Bifidobacterium</taxon>
    </lineage>
</organism>
<dbReference type="Gene3D" id="2.40.260.10">
    <property type="entry name" value="Sortase"/>
    <property type="match status" value="1"/>
</dbReference>
<sequence>MPRSDSTAVSKTAEDSDGFEAIIGSGSSGSGGAAQRLKIISIVILLLGLCTIAFPFALQYKTALEQADQVGKSAGRVAGWPYPQAKEALEAARDYNRHLAVSGQPVMGEAVDPFTAKSQRTEGSAAAADREYQSALDQGDGIMGSIEIPRISVNLPIYHGTSEAALASGAGHLYGTSLPVGGPSTHSVITGHRGMVDALMFTRLDELEPGDVFYIRTMGETLGYKVDRIDVIRPDDTSKLKIMAGQDRVTLMTCTPYGVNTRRLLISGFRAPMPEPVPYPQDAKKDTRSVMAVTIFLTLVALLLTAMRRPRLAVMRHSSGKRV</sequence>
<dbReference type="NCBIfam" id="TIGR01076">
    <property type="entry name" value="sortase_fam"/>
    <property type="match status" value="1"/>
</dbReference>
<feature type="transmembrane region" description="Helical" evidence="2">
    <location>
        <begin position="289"/>
        <end position="307"/>
    </location>
</feature>
<evidence type="ECO:0000313" key="4">
    <source>
        <dbReference type="Proteomes" id="UP001373159"/>
    </source>
</evidence>
<comment type="caution">
    <text evidence="3">The sequence shown here is derived from an EMBL/GenBank/DDBJ whole genome shotgun (WGS) entry which is preliminary data.</text>
</comment>
<evidence type="ECO:0000256" key="2">
    <source>
        <dbReference type="SAM" id="Phobius"/>
    </source>
</evidence>
<dbReference type="EMBL" id="JBANBB010000002">
    <property type="protein sequence ID" value="MEK0307088.1"/>
    <property type="molecule type" value="Genomic_DNA"/>
</dbReference>
<gene>
    <name evidence="3" type="ORF">V8P97_06395</name>
</gene>
<feature type="transmembrane region" description="Helical" evidence="2">
    <location>
        <begin position="39"/>
        <end position="58"/>
    </location>
</feature>
<dbReference type="Pfam" id="PF04203">
    <property type="entry name" value="Sortase"/>
    <property type="match status" value="1"/>
</dbReference>
<keyword evidence="1" id="KW-0378">Hydrolase</keyword>
<reference evidence="3 4" key="1">
    <citation type="submission" date="2024-02" db="EMBL/GenBank/DDBJ databases">
        <title>Bifidobacterium honeyensis sp. nov., isolated from the comb honey.</title>
        <authorList>
            <person name="Liu W."/>
            <person name="Li Y."/>
        </authorList>
    </citation>
    <scope>NUCLEOTIDE SEQUENCE [LARGE SCALE GENOMIC DNA]</scope>
    <source>
        <strain evidence="3 4">IMAU50988</strain>
    </source>
</reference>
<evidence type="ECO:0000256" key="1">
    <source>
        <dbReference type="ARBA" id="ARBA00022801"/>
    </source>
</evidence>
<dbReference type="NCBIfam" id="NF033745">
    <property type="entry name" value="class_C_sortase"/>
    <property type="match status" value="1"/>
</dbReference>
<name>A0ABU8ZPG6_9BIFI</name>
<dbReference type="InterPro" id="IPR005754">
    <property type="entry name" value="Sortase"/>
</dbReference>
<dbReference type="RefSeq" id="WP_340469800.1">
    <property type="nucleotide sequence ID" value="NZ_JBANBB010000002.1"/>
</dbReference>
<keyword evidence="2" id="KW-1133">Transmembrane helix</keyword>
<dbReference type="CDD" id="cd05827">
    <property type="entry name" value="Sortase_C"/>
    <property type="match status" value="1"/>
</dbReference>
<keyword evidence="2" id="KW-0472">Membrane</keyword>
<keyword evidence="2" id="KW-0812">Transmembrane</keyword>
<protein>
    <submittedName>
        <fullName evidence="3">Class C sortase</fullName>
    </submittedName>
</protein>
<evidence type="ECO:0000313" key="3">
    <source>
        <dbReference type="EMBL" id="MEK0307088.1"/>
    </source>
</evidence>
<dbReference type="Proteomes" id="UP001373159">
    <property type="component" value="Unassembled WGS sequence"/>
</dbReference>
<dbReference type="InterPro" id="IPR023365">
    <property type="entry name" value="Sortase_dom-sf"/>
</dbReference>
<keyword evidence="4" id="KW-1185">Reference proteome</keyword>
<proteinExistence type="predicted"/>
<dbReference type="InterPro" id="IPR042002">
    <property type="entry name" value="Sortase_C"/>
</dbReference>
<accession>A0ABU8ZPG6</accession>
<dbReference type="SUPFAM" id="SSF63817">
    <property type="entry name" value="Sortase"/>
    <property type="match status" value="1"/>
</dbReference>